<dbReference type="Pfam" id="PF00156">
    <property type="entry name" value="Pribosyltran"/>
    <property type="match status" value="1"/>
</dbReference>
<comment type="catalytic activity">
    <reaction evidence="1 11">
        <text>AMP + diphosphate = 5-phospho-alpha-D-ribose 1-diphosphate + adenine</text>
        <dbReference type="Rhea" id="RHEA:16609"/>
        <dbReference type="ChEBI" id="CHEBI:16708"/>
        <dbReference type="ChEBI" id="CHEBI:33019"/>
        <dbReference type="ChEBI" id="CHEBI:58017"/>
        <dbReference type="ChEBI" id="CHEBI:456215"/>
        <dbReference type="EC" id="2.4.2.7"/>
    </reaction>
</comment>
<evidence type="ECO:0000256" key="1">
    <source>
        <dbReference type="ARBA" id="ARBA00000868"/>
    </source>
</evidence>
<feature type="domain" description="Phosphoribosyltransferase" evidence="12">
    <location>
        <begin position="37"/>
        <end position="146"/>
    </location>
</feature>
<keyword evidence="8 11" id="KW-0328">Glycosyltransferase</keyword>
<proteinExistence type="inferred from homology"/>
<dbReference type="InterPro" id="IPR029057">
    <property type="entry name" value="PRTase-like"/>
</dbReference>
<gene>
    <name evidence="11" type="primary">apt</name>
    <name evidence="13" type="ORF">JR347_10185</name>
</gene>
<sequence>MNSLSEKLKAKIRDVENFPKPGITFKDITPVLSDSKLCRDITEELLSRYKDENLDAIVGVESRGFLFGMLLAYELNIPFVPVRKSGKLPFRTLKHSYDLEYGSASMEIHVDALQNNWNVLIHDDLLATGGTAAAAGALVEQLGAKVQSFSFLIDLTFLNGKDVLKNYTTKINSLVQY</sequence>
<evidence type="ECO:0000313" key="14">
    <source>
        <dbReference type="Proteomes" id="UP000662783"/>
    </source>
</evidence>
<dbReference type="InterPro" id="IPR005764">
    <property type="entry name" value="Ade_phspho_trans"/>
</dbReference>
<keyword evidence="9 11" id="KW-0808">Transferase</keyword>
<dbReference type="HAMAP" id="MF_00004">
    <property type="entry name" value="Aden_phosphoribosyltr"/>
    <property type="match status" value="1"/>
</dbReference>
<dbReference type="GO" id="GO:0006166">
    <property type="term" value="P:purine ribonucleoside salvage"/>
    <property type="evidence" value="ECO:0007669"/>
    <property type="project" value="UniProtKB-UniRule"/>
</dbReference>
<evidence type="ECO:0000256" key="2">
    <source>
        <dbReference type="ARBA" id="ARBA00003968"/>
    </source>
</evidence>
<dbReference type="KEGG" id="fuv:JR347_10185"/>
<evidence type="ECO:0000256" key="3">
    <source>
        <dbReference type="ARBA" id="ARBA00004496"/>
    </source>
</evidence>
<evidence type="ECO:0000256" key="11">
    <source>
        <dbReference type="HAMAP-Rule" id="MF_00004"/>
    </source>
</evidence>
<organism evidence="13 14">
    <name type="scientific">Fulvivirga lutea</name>
    <dbReference type="NCBI Taxonomy" id="2810512"/>
    <lineage>
        <taxon>Bacteria</taxon>
        <taxon>Pseudomonadati</taxon>
        <taxon>Bacteroidota</taxon>
        <taxon>Cytophagia</taxon>
        <taxon>Cytophagales</taxon>
        <taxon>Fulvivirgaceae</taxon>
        <taxon>Fulvivirga</taxon>
    </lineage>
</organism>
<evidence type="ECO:0000259" key="12">
    <source>
        <dbReference type="Pfam" id="PF00156"/>
    </source>
</evidence>
<dbReference type="NCBIfam" id="NF002634">
    <property type="entry name" value="PRK02304.1-3"/>
    <property type="match status" value="1"/>
</dbReference>
<dbReference type="Proteomes" id="UP000662783">
    <property type="component" value="Chromosome"/>
</dbReference>
<dbReference type="RefSeq" id="WP_205720499.1">
    <property type="nucleotide sequence ID" value="NZ_CP070608.1"/>
</dbReference>
<keyword evidence="14" id="KW-1185">Reference proteome</keyword>
<protein>
    <recommendedName>
        <fullName evidence="6 11">Adenine phosphoribosyltransferase</fullName>
        <shortName evidence="11">APRT</shortName>
        <ecNumber evidence="6 11">2.4.2.7</ecNumber>
    </recommendedName>
</protein>
<evidence type="ECO:0000256" key="10">
    <source>
        <dbReference type="ARBA" id="ARBA00022726"/>
    </source>
</evidence>
<comment type="function">
    <text evidence="2 11">Catalyzes a salvage reaction resulting in the formation of AMP, that is energically less costly than de novo synthesis.</text>
</comment>
<evidence type="ECO:0000256" key="5">
    <source>
        <dbReference type="ARBA" id="ARBA00008391"/>
    </source>
</evidence>
<evidence type="ECO:0000256" key="6">
    <source>
        <dbReference type="ARBA" id="ARBA00011893"/>
    </source>
</evidence>
<dbReference type="EMBL" id="CP070608">
    <property type="protein sequence ID" value="QSE95986.1"/>
    <property type="molecule type" value="Genomic_DNA"/>
</dbReference>
<comment type="pathway">
    <text evidence="4 11">Purine metabolism; AMP biosynthesis via salvage pathway; AMP from adenine: step 1/1.</text>
</comment>
<evidence type="ECO:0000256" key="9">
    <source>
        <dbReference type="ARBA" id="ARBA00022679"/>
    </source>
</evidence>
<dbReference type="GO" id="GO:0005737">
    <property type="term" value="C:cytoplasm"/>
    <property type="evidence" value="ECO:0007669"/>
    <property type="project" value="UniProtKB-SubCell"/>
</dbReference>
<accession>A0A974WDQ1</accession>
<dbReference type="Gene3D" id="3.40.50.2020">
    <property type="match status" value="1"/>
</dbReference>
<dbReference type="GO" id="GO:0006168">
    <property type="term" value="P:adenine salvage"/>
    <property type="evidence" value="ECO:0007669"/>
    <property type="project" value="InterPro"/>
</dbReference>
<evidence type="ECO:0000256" key="8">
    <source>
        <dbReference type="ARBA" id="ARBA00022676"/>
    </source>
</evidence>
<dbReference type="AlphaFoldDB" id="A0A974WDQ1"/>
<evidence type="ECO:0000256" key="4">
    <source>
        <dbReference type="ARBA" id="ARBA00004659"/>
    </source>
</evidence>
<dbReference type="GO" id="GO:0044209">
    <property type="term" value="P:AMP salvage"/>
    <property type="evidence" value="ECO:0007669"/>
    <property type="project" value="UniProtKB-UniRule"/>
</dbReference>
<name>A0A974WDQ1_9BACT</name>
<dbReference type="CDD" id="cd06223">
    <property type="entry name" value="PRTases_typeI"/>
    <property type="match status" value="1"/>
</dbReference>
<comment type="subcellular location">
    <subcellularLocation>
        <location evidence="3 11">Cytoplasm</location>
    </subcellularLocation>
</comment>
<dbReference type="InterPro" id="IPR050054">
    <property type="entry name" value="UPRTase/APRTase"/>
</dbReference>
<dbReference type="SUPFAM" id="SSF53271">
    <property type="entry name" value="PRTase-like"/>
    <property type="match status" value="1"/>
</dbReference>
<dbReference type="GO" id="GO:0016208">
    <property type="term" value="F:AMP binding"/>
    <property type="evidence" value="ECO:0007669"/>
    <property type="project" value="TreeGrafter"/>
</dbReference>
<dbReference type="NCBIfam" id="NF002636">
    <property type="entry name" value="PRK02304.1-5"/>
    <property type="match status" value="1"/>
</dbReference>
<evidence type="ECO:0000256" key="7">
    <source>
        <dbReference type="ARBA" id="ARBA00022490"/>
    </source>
</evidence>
<keyword evidence="7 11" id="KW-0963">Cytoplasm</keyword>
<dbReference type="EC" id="2.4.2.7" evidence="6 11"/>
<dbReference type="PANTHER" id="PTHR32315">
    <property type="entry name" value="ADENINE PHOSPHORIBOSYLTRANSFERASE"/>
    <property type="match status" value="1"/>
</dbReference>
<comment type="subunit">
    <text evidence="11">Homodimer.</text>
</comment>
<dbReference type="GO" id="GO:0002055">
    <property type="term" value="F:adenine binding"/>
    <property type="evidence" value="ECO:0007669"/>
    <property type="project" value="TreeGrafter"/>
</dbReference>
<evidence type="ECO:0000313" key="13">
    <source>
        <dbReference type="EMBL" id="QSE95986.1"/>
    </source>
</evidence>
<keyword evidence="10 11" id="KW-0660">Purine salvage</keyword>
<dbReference type="NCBIfam" id="TIGR01090">
    <property type="entry name" value="apt"/>
    <property type="match status" value="1"/>
</dbReference>
<dbReference type="FunFam" id="3.40.50.2020:FF:000021">
    <property type="entry name" value="Adenine phosphoribosyltransferase"/>
    <property type="match status" value="1"/>
</dbReference>
<comment type="similarity">
    <text evidence="5 11">Belongs to the purine/pyrimidine phosphoribosyltransferase family.</text>
</comment>
<dbReference type="PANTHER" id="PTHR32315:SF3">
    <property type="entry name" value="ADENINE PHOSPHORIBOSYLTRANSFERASE"/>
    <property type="match status" value="1"/>
</dbReference>
<reference evidence="13" key="1">
    <citation type="submission" date="2021-02" db="EMBL/GenBank/DDBJ databases">
        <title>Fulvivirga sp. S481 isolated from sea water.</title>
        <authorList>
            <person name="Bae S.S."/>
            <person name="Baek K."/>
        </authorList>
    </citation>
    <scope>NUCLEOTIDE SEQUENCE</scope>
    <source>
        <strain evidence="13">S481</strain>
    </source>
</reference>
<dbReference type="GO" id="GO:0003999">
    <property type="term" value="F:adenine phosphoribosyltransferase activity"/>
    <property type="evidence" value="ECO:0007669"/>
    <property type="project" value="UniProtKB-UniRule"/>
</dbReference>
<dbReference type="InterPro" id="IPR000836">
    <property type="entry name" value="PRTase_dom"/>
</dbReference>